<evidence type="ECO:0000256" key="1">
    <source>
        <dbReference type="ARBA" id="ARBA00007100"/>
    </source>
</evidence>
<evidence type="ECO:0000259" key="2">
    <source>
        <dbReference type="Pfam" id="PF13369"/>
    </source>
</evidence>
<proteinExistence type="inferred from homology"/>
<dbReference type="KEGG" id="dvn:HQ394_03905"/>
<gene>
    <name evidence="3" type="ORF">HQ394_03905</name>
</gene>
<reference evidence="3 4" key="1">
    <citation type="submission" date="2020-05" db="EMBL/GenBank/DDBJ databases">
        <title>Complete closed genome sequence of Defluviicoccus vanus.</title>
        <authorList>
            <person name="Bessarab I."/>
            <person name="Arumugam K."/>
            <person name="Maszenan A.M."/>
            <person name="Seviour R.J."/>
            <person name="Williams R.B."/>
        </authorList>
    </citation>
    <scope>NUCLEOTIDE SEQUENCE [LARGE SCALE GENOMIC DNA]</scope>
    <source>
        <strain evidence="3 4">Ben 114</strain>
    </source>
</reference>
<keyword evidence="4" id="KW-1185">Reference proteome</keyword>
<dbReference type="EMBL" id="CP053923">
    <property type="protein sequence ID" value="QNT68668.1"/>
    <property type="molecule type" value="Genomic_DNA"/>
</dbReference>
<name>A0A7H1MYY2_9PROT</name>
<dbReference type="AlphaFoldDB" id="A0A7H1MYY2"/>
<feature type="domain" description="Protein SirB1 N-terminal" evidence="2">
    <location>
        <begin position="44"/>
        <end position="194"/>
    </location>
</feature>
<accession>A0A7H1MYY2</accession>
<dbReference type="PANTHER" id="PTHR31350:SF21">
    <property type="entry name" value="F-BOX ONLY PROTEIN 21"/>
    <property type="match status" value="1"/>
</dbReference>
<comment type="similarity">
    <text evidence="1">Belongs to the UPF0162 family.</text>
</comment>
<evidence type="ECO:0000313" key="3">
    <source>
        <dbReference type="EMBL" id="QNT68668.1"/>
    </source>
</evidence>
<dbReference type="Pfam" id="PF13369">
    <property type="entry name" value="Transglut_core2"/>
    <property type="match status" value="1"/>
</dbReference>
<dbReference type="Pfam" id="PF13371">
    <property type="entry name" value="TPR_9"/>
    <property type="match status" value="1"/>
</dbReference>
<dbReference type="Gene3D" id="1.25.40.10">
    <property type="entry name" value="Tetratricopeptide repeat domain"/>
    <property type="match status" value="1"/>
</dbReference>
<dbReference type="InterPro" id="IPR032698">
    <property type="entry name" value="SirB1_N"/>
</dbReference>
<protein>
    <submittedName>
        <fullName evidence="3">Tetratricopeptide repeat protein</fullName>
    </submittedName>
</protein>
<dbReference type="RefSeq" id="WP_190262104.1">
    <property type="nucleotide sequence ID" value="NZ_CP053923.1"/>
</dbReference>
<dbReference type="SUPFAM" id="SSF48452">
    <property type="entry name" value="TPR-like"/>
    <property type="match status" value="1"/>
</dbReference>
<organism evidence="3 4">
    <name type="scientific">Defluviicoccus vanus</name>
    <dbReference type="NCBI Taxonomy" id="111831"/>
    <lineage>
        <taxon>Bacteria</taxon>
        <taxon>Pseudomonadati</taxon>
        <taxon>Pseudomonadota</taxon>
        <taxon>Alphaproteobacteria</taxon>
        <taxon>Rhodospirillales</taxon>
        <taxon>Rhodospirillaceae</taxon>
        <taxon>Defluviicoccus</taxon>
    </lineage>
</organism>
<evidence type="ECO:0000313" key="4">
    <source>
        <dbReference type="Proteomes" id="UP000516369"/>
    </source>
</evidence>
<dbReference type="InterPro" id="IPR011990">
    <property type="entry name" value="TPR-like_helical_dom_sf"/>
</dbReference>
<dbReference type="Proteomes" id="UP000516369">
    <property type="component" value="Chromosome"/>
</dbReference>
<sequence length="276" mass="30900">MECRTQLLETLRDVGRRDDSRIPLAETALHLAAIDRPEVDLAPYHQHLAEIAMRAAERVTRTDSVDMQVEALRHVLVDYYGYQGDGETYDDPRNASLIDVIDRRRGLPVALGILYVHTARAYDGEICGLSFPSHFLVRLTARGQHVIIDPFGGGRTMIAADLRQRLKQLQGPTAEIKPQDYAAVSNRDILIRLQNNIKSRAISAGDLTRGLEILERMNAIAPNRSELWWETAMLHSRLGNIHTAIATLEACLAAGTIVSGAHEIEELLQRLIERMN</sequence>
<dbReference type="PANTHER" id="PTHR31350">
    <property type="entry name" value="SI:DKEY-261L7.2"/>
    <property type="match status" value="1"/>
</dbReference>